<dbReference type="AlphaFoldDB" id="A0A0M5JCY2"/>
<feature type="coiled-coil region" evidence="5">
    <location>
        <begin position="1049"/>
        <end position="1090"/>
    </location>
</feature>
<feature type="region of interest" description="Disordered" evidence="6">
    <location>
        <begin position="799"/>
        <end position="824"/>
    </location>
</feature>
<sequence length="1173" mass="134448">METSPRESQLQKNPIEALSKDEIISKYKGLLSIAKKAKQAKDELTEENRQFKEAIQRSAAKQTSLVAMQEMLQDFTDKNLLLTEQVSNLNRKTKEDAERQQQLEIENESLKRQLGRLSDENDELLADVERMETVMQQVNSIGNDQRKNLELLEADVARIKEAEAQNAILRQQADLAAEQTQQHEAKLQELQQKYENVKQLNSEQRKKFNSLKDRFIDVHRKLKNLKECKCVLLETQHEYAASVSKWQQEIIKASQLLCGKMTALQQENEQLKKQPQATRTSNSNNRLLQKVYELERLAKLAKLQQQEVEPTTTTTTTTTTLQAEQTQDARTRTSNSNNRMLQKVYELERLAKLAKLQLEDVVTTTTTTTAQQAEHLLTKANNSANIVNQPEASQQNGSSVNKELWLNRLYKMQQLAEQLQQERSQQKCEMQHLGPAEAELLQRQEELQTRYQLKEHEHSELLAEMRELNEALKGRGDFIYRLQEQQAKSREEQQALTEALAERTLQVEHLQSRIDKLDQLNGDAQSDVLSTSTISRAEELNRLRELDDGYEEKYHKLRGLAAKLKKKLQEQTLQIQSMEQVGGANLEEEMQSIKQAQAQLQEDLNAARAENQKLKAKDKAKGTNVLSLEIDAAEKSLAEVSAKLLAKSNDVESFKEALASKESSITQLQQQIDILEQAQKSEAEHGKQLKQQIDRMQSQLKDAVHGKQQALMEAKQLEQSVEQQKQQVEQLNLQLAEHTQQYECKLKQLQQQLTDSTAQLETHQGTHTHLETALRQAERAHEQLQLEYTEYKLKAQSVLRKQQNRDTDKEYEQETELASLRSNEQKLRASNESYAQRILELDARVEKLQQTNTQLQRRSQDLVALLDELREQNETQTEESHRQLQQQQQQLLQQHRQQLEQMDEAHKTRQKQLQLEIEQLQKASKANLSINQANSQATPAAAVVASSLEQSKIDYLLDHETVSDSLAQLAAQRKISTASRRSHDFMPLDELLNTSLNAISSDTVTTISNFGRSISQEQDCNGSEVEGQGELQATLVATKDRLHKQETRVRHLTALLAENEQDLAKLTQMNDMLKEELRRQERSEEREQHMHNSEYLKNVFLKFLTLNNTDEKQRLVPVLNTILRLSRNEMDMLNAVAKGQKVNTDGNNRSWTGFLSAWSGSGGGAGNAANNNN</sequence>
<feature type="compositionally biased region" description="Low complexity" evidence="6">
    <location>
        <begin position="311"/>
        <end position="320"/>
    </location>
</feature>
<dbReference type="PROSITE" id="PS50913">
    <property type="entry name" value="GRIP"/>
    <property type="match status" value="1"/>
</dbReference>
<evidence type="ECO:0000256" key="5">
    <source>
        <dbReference type="SAM" id="Coils"/>
    </source>
</evidence>
<reference evidence="8 9" key="1">
    <citation type="submission" date="2015-08" db="EMBL/GenBank/DDBJ databases">
        <title>Ancestral chromatin configuration constrains chromatin evolution on differentiating sex chromosomes in Drosophila.</title>
        <authorList>
            <person name="Zhou Q."/>
            <person name="Bachtrog D."/>
        </authorList>
    </citation>
    <scope>NUCLEOTIDE SEQUENCE [LARGE SCALE GENOMIC DNA]</scope>
    <source>
        <tissue evidence="8">Whole larvae</tissue>
    </source>
</reference>
<comment type="subcellular location">
    <subcellularLocation>
        <location evidence="1">Cytoplasm</location>
    </subcellularLocation>
</comment>
<dbReference type="STRING" id="30019.A0A0M5JCY2"/>
<dbReference type="PANTHER" id="PTHR18902:SF25">
    <property type="entry name" value="GRIP AND COILED-COIL DOMAIN-CONTAINING PROTEIN 2"/>
    <property type="match status" value="1"/>
</dbReference>
<evidence type="ECO:0000313" key="8">
    <source>
        <dbReference type="EMBL" id="ALC47681.1"/>
    </source>
</evidence>
<dbReference type="SMR" id="A0A0M5JCY2"/>
<dbReference type="Proteomes" id="UP000494163">
    <property type="component" value="Chromosome 3R"/>
</dbReference>
<feature type="region of interest" description="Disordered" evidence="6">
    <location>
        <begin position="872"/>
        <end position="907"/>
    </location>
</feature>
<feature type="region of interest" description="Disordered" evidence="6">
    <location>
        <begin position="304"/>
        <end position="339"/>
    </location>
</feature>
<evidence type="ECO:0000256" key="4">
    <source>
        <dbReference type="ARBA" id="ARBA00023054"/>
    </source>
</evidence>
<evidence type="ECO:0000256" key="6">
    <source>
        <dbReference type="SAM" id="MobiDB-lite"/>
    </source>
</evidence>
<feature type="coiled-coil region" evidence="5">
    <location>
        <begin position="402"/>
        <end position="527"/>
    </location>
</feature>
<evidence type="ECO:0000256" key="3">
    <source>
        <dbReference type="ARBA" id="ARBA00022553"/>
    </source>
</evidence>
<feature type="compositionally biased region" description="Low complexity" evidence="6">
    <location>
        <begin position="883"/>
        <end position="896"/>
    </location>
</feature>
<feature type="coiled-coil region" evidence="5">
    <location>
        <begin position="27"/>
        <end position="214"/>
    </location>
</feature>
<keyword evidence="4 5" id="KW-0175">Coiled coil</keyword>
<proteinExistence type="predicted"/>
<feature type="compositionally biased region" description="Basic and acidic residues" evidence="6">
    <location>
        <begin position="872"/>
        <end position="882"/>
    </location>
</feature>
<accession>A0A0M5JCY2</accession>
<dbReference type="SMART" id="SM00755">
    <property type="entry name" value="Grip"/>
    <property type="match status" value="1"/>
</dbReference>
<evidence type="ECO:0000256" key="1">
    <source>
        <dbReference type="ARBA" id="ARBA00004496"/>
    </source>
</evidence>
<dbReference type="OMA" id="DRMQVQV"/>
<evidence type="ECO:0000256" key="2">
    <source>
        <dbReference type="ARBA" id="ARBA00022490"/>
    </source>
</evidence>
<dbReference type="InterPro" id="IPR000237">
    <property type="entry name" value="GRIP_dom"/>
</dbReference>
<name>A0A0M5JCY2_DROBS</name>
<dbReference type="InterPro" id="IPR051841">
    <property type="entry name" value="MT-Golgi_org_protein"/>
</dbReference>
<feature type="compositionally biased region" description="Polar residues" evidence="6">
    <location>
        <begin position="321"/>
        <end position="339"/>
    </location>
</feature>
<feature type="domain" description="GRIP" evidence="7">
    <location>
        <begin position="1086"/>
        <end position="1136"/>
    </location>
</feature>
<evidence type="ECO:0000313" key="9">
    <source>
        <dbReference type="Proteomes" id="UP000494163"/>
    </source>
</evidence>
<keyword evidence="2" id="KW-0963">Cytoplasm</keyword>
<feature type="coiled-coil region" evidence="5">
    <location>
        <begin position="554"/>
        <end position="617"/>
    </location>
</feature>
<dbReference type="GO" id="GO:0005794">
    <property type="term" value="C:Golgi apparatus"/>
    <property type="evidence" value="ECO:0007669"/>
    <property type="project" value="TreeGrafter"/>
</dbReference>
<feature type="compositionally biased region" description="Basic and acidic residues" evidence="6">
    <location>
        <begin position="803"/>
        <end position="812"/>
    </location>
</feature>
<keyword evidence="3" id="KW-0597">Phosphoprotein</keyword>
<gene>
    <name evidence="8" type="ORF">Dbus_chr3Rg2431</name>
</gene>
<dbReference type="EMBL" id="CP012526">
    <property type="protein sequence ID" value="ALC47681.1"/>
    <property type="molecule type" value="Genomic_DNA"/>
</dbReference>
<evidence type="ECO:0000259" key="7">
    <source>
        <dbReference type="PROSITE" id="PS50913"/>
    </source>
</evidence>
<dbReference type="PANTHER" id="PTHR18902">
    <property type="entry name" value="NUCLEAR MITOTIC APPARATUS PROTEIN 1-RELATED"/>
    <property type="match status" value="1"/>
</dbReference>
<keyword evidence="9" id="KW-1185">Reference proteome</keyword>
<dbReference type="Pfam" id="PF01465">
    <property type="entry name" value="GRIP"/>
    <property type="match status" value="1"/>
</dbReference>
<dbReference type="OrthoDB" id="1926336at2759"/>
<protein>
    <submittedName>
        <fullName evidence="8">CG3532</fullName>
    </submittedName>
</protein>
<organism evidence="8 9">
    <name type="scientific">Drosophila busckii</name>
    <name type="common">Fruit fly</name>
    <dbReference type="NCBI Taxonomy" id="30019"/>
    <lineage>
        <taxon>Eukaryota</taxon>
        <taxon>Metazoa</taxon>
        <taxon>Ecdysozoa</taxon>
        <taxon>Arthropoda</taxon>
        <taxon>Hexapoda</taxon>
        <taxon>Insecta</taxon>
        <taxon>Pterygota</taxon>
        <taxon>Neoptera</taxon>
        <taxon>Endopterygota</taxon>
        <taxon>Diptera</taxon>
        <taxon>Brachycera</taxon>
        <taxon>Muscomorpha</taxon>
        <taxon>Ephydroidea</taxon>
        <taxon>Drosophilidae</taxon>
        <taxon>Drosophila</taxon>
    </lineage>
</organism>